<evidence type="ECO:0000313" key="7">
    <source>
        <dbReference type="Proteomes" id="UP000825935"/>
    </source>
</evidence>
<keyword evidence="4" id="KW-0472">Membrane</keyword>
<evidence type="ECO:0000256" key="4">
    <source>
        <dbReference type="SAM" id="Phobius"/>
    </source>
</evidence>
<keyword evidence="4" id="KW-0812">Transmembrane</keyword>
<keyword evidence="3" id="KW-0325">Glycoprotein</keyword>
<keyword evidence="4" id="KW-1133">Transmembrane helix</keyword>
<comment type="caution">
    <text evidence="6">The sequence shown here is derived from an EMBL/GenBank/DDBJ whole genome shotgun (WGS) entry which is preliminary data.</text>
</comment>
<dbReference type="InterPro" id="IPR007657">
    <property type="entry name" value="Glycosyltransferase_61"/>
</dbReference>
<dbReference type="PANTHER" id="PTHR20961:SF140">
    <property type="entry name" value="GLYCOSYLTRANSFERASE"/>
    <property type="match status" value="1"/>
</dbReference>
<dbReference type="Proteomes" id="UP000825935">
    <property type="component" value="Chromosome 15"/>
</dbReference>
<feature type="transmembrane region" description="Helical" evidence="4">
    <location>
        <begin position="28"/>
        <end position="51"/>
    </location>
</feature>
<evidence type="ECO:0000313" key="6">
    <source>
        <dbReference type="EMBL" id="KAH7405214.1"/>
    </source>
</evidence>
<gene>
    <name evidence="6" type="ORF">KP509_15G061100</name>
</gene>
<dbReference type="Pfam" id="PF04577">
    <property type="entry name" value="Glyco_transf_61"/>
    <property type="match status" value="1"/>
</dbReference>
<sequence length="472" mass="53956">MSPGDISGRPGWSFVKRAFSRKRRYRRFVRPSTLIAVFLIFFFISASQWILPIYPPLPDFDEPTSCHEADGYILEDKGICMNTCGDLCFPRVHGICFHHSEVVLCDGQLPFPQHVLDASGGLPSEMRFDMEKPRMKVPVVYKVCPGWNASTLIASDTNSARWIRGLQMVADLSFMPIGNVGPNPHHEAEKVIPAIIFSQLTEFQDSQLFWFADPIDPLMISKWTLGLLNVFSEDLKVKYVQPVAKGEEPLCFEDAILFSGITNSGYIPNTQTHDWLRNRILKHCDIPVMTANRPIQNVVMVHRTNSSRNLKNFDDVKSFLEEELQTPVKMAIPGPWPFCDQVKLVAEADVVLTPHGSHNVNLLAVRPGATIFELFPLLYYVDWYKHYLHAGRVNFYEVFGTWPMEKSSMPFQMRVFTLFYGWKKCFSAKHCMNYGKKQGIYLDLEHFSSQLQTSISKCHITALRSSCIKKID</sequence>
<evidence type="ECO:0000256" key="2">
    <source>
        <dbReference type="ARBA" id="ARBA00022679"/>
    </source>
</evidence>
<evidence type="ECO:0000256" key="1">
    <source>
        <dbReference type="ARBA" id="ARBA00022676"/>
    </source>
</evidence>
<keyword evidence="7" id="KW-1185">Reference proteome</keyword>
<feature type="domain" description="Glycosyltransferase 61 catalytic" evidence="5">
    <location>
        <begin position="269"/>
        <end position="371"/>
    </location>
</feature>
<protein>
    <recommendedName>
        <fullName evidence="5">Glycosyltransferase 61 catalytic domain-containing protein</fullName>
    </recommendedName>
</protein>
<evidence type="ECO:0000259" key="5">
    <source>
        <dbReference type="Pfam" id="PF04577"/>
    </source>
</evidence>
<accession>A0A8T2T586</accession>
<dbReference type="InterPro" id="IPR049625">
    <property type="entry name" value="Glyco_transf_61_cat"/>
</dbReference>
<organism evidence="6 7">
    <name type="scientific">Ceratopteris richardii</name>
    <name type="common">Triangle waterfern</name>
    <dbReference type="NCBI Taxonomy" id="49495"/>
    <lineage>
        <taxon>Eukaryota</taxon>
        <taxon>Viridiplantae</taxon>
        <taxon>Streptophyta</taxon>
        <taxon>Embryophyta</taxon>
        <taxon>Tracheophyta</taxon>
        <taxon>Polypodiopsida</taxon>
        <taxon>Polypodiidae</taxon>
        <taxon>Polypodiales</taxon>
        <taxon>Pteridineae</taxon>
        <taxon>Pteridaceae</taxon>
        <taxon>Parkerioideae</taxon>
        <taxon>Ceratopteris</taxon>
    </lineage>
</organism>
<dbReference type="OrthoDB" id="529273at2759"/>
<dbReference type="GO" id="GO:0005794">
    <property type="term" value="C:Golgi apparatus"/>
    <property type="evidence" value="ECO:0007669"/>
    <property type="project" value="UniProtKB-ARBA"/>
</dbReference>
<dbReference type="GO" id="GO:0016763">
    <property type="term" value="F:pentosyltransferase activity"/>
    <property type="evidence" value="ECO:0007669"/>
    <property type="project" value="UniProtKB-ARBA"/>
</dbReference>
<dbReference type="AlphaFoldDB" id="A0A8T2T586"/>
<reference evidence="6" key="1">
    <citation type="submission" date="2021-08" db="EMBL/GenBank/DDBJ databases">
        <title>WGS assembly of Ceratopteris richardii.</title>
        <authorList>
            <person name="Marchant D.B."/>
            <person name="Chen G."/>
            <person name="Jenkins J."/>
            <person name="Shu S."/>
            <person name="Leebens-Mack J."/>
            <person name="Grimwood J."/>
            <person name="Schmutz J."/>
            <person name="Soltis P."/>
            <person name="Soltis D."/>
            <person name="Chen Z.-H."/>
        </authorList>
    </citation>
    <scope>NUCLEOTIDE SEQUENCE</scope>
    <source>
        <strain evidence="6">Whitten #5841</strain>
        <tissue evidence="6">Leaf</tissue>
    </source>
</reference>
<evidence type="ECO:0000256" key="3">
    <source>
        <dbReference type="ARBA" id="ARBA00023180"/>
    </source>
</evidence>
<keyword evidence="2" id="KW-0808">Transferase</keyword>
<keyword evidence="1" id="KW-0328">Glycosyltransferase</keyword>
<name>A0A8T2T586_CERRI</name>
<proteinExistence type="predicted"/>
<dbReference type="EMBL" id="CM035420">
    <property type="protein sequence ID" value="KAH7405214.1"/>
    <property type="molecule type" value="Genomic_DNA"/>
</dbReference>
<dbReference type="PANTHER" id="PTHR20961">
    <property type="entry name" value="GLYCOSYLTRANSFERASE"/>
    <property type="match status" value="1"/>
</dbReference>